<name>A0A1D7XFJ7_9CAUD</name>
<reference evidence="1" key="1">
    <citation type="submission" date="2017-02" db="EMBL/GenBank/DDBJ databases">
        <title>Complete genome sequence of two Escherichia coli phages, vB_EcoM_ ESCO5 and vB_EcoM_ESCO13, which are related to phAPEC8.</title>
        <authorList>
            <person name="Trotereau A."/>
            <person name="Gonnet M."/>
            <person name="Viardot A."/>
            <person name="Lalmanach A.-C."/>
            <person name="Guabiraba R."/>
            <person name="Chanteloup N."/>
            <person name="Schouler C."/>
        </authorList>
    </citation>
    <scope>NUCLEOTIDE SEQUENCE [LARGE SCALE GENOMIC DNA]</scope>
</reference>
<evidence type="ECO:0000313" key="1">
    <source>
        <dbReference type="EMBL" id="AOQ27352.1"/>
    </source>
</evidence>
<proteinExistence type="predicted"/>
<sequence>MANKEPHVYTALVKHLNKERNKIIADYRKFKRSSLNRKYMPHAAFDATRAVFRAKIAEMDNLLKLARLSIQASKVTGVTHFFDFDTKALYAPEAGEQLIYLLTKNKC</sequence>
<dbReference type="Proteomes" id="UP000225358">
    <property type="component" value="Segment"/>
</dbReference>
<protein>
    <submittedName>
        <fullName evidence="1">Uncharacterized protein</fullName>
    </submittedName>
</protein>
<dbReference type="EMBL" id="KX552041">
    <property type="protein sequence ID" value="AOQ27352.1"/>
    <property type="molecule type" value="Genomic_DNA"/>
</dbReference>
<organism evidence="1 2">
    <name type="scientific">Escherichia phage ESCO13</name>
    <dbReference type="NCBI Taxonomy" id="1881104"/>
    <lineage>
        <taxon>Viruses</taxon>
        <taxon>Duplodnaviria</taxon>
        <taxon>Heunggongvirae</taxon>
        <taxon>Uroviricota</taxon>
        <taxon>Caudoviricetes</taxon>
        <taxon>Stephanstirmvirinae</taxon>
        <taxon>Phapecoctavirus</taxon>
        <taxon>Phapecoctavirus ESCO13</taxon>
    </lineage>
</organism>
<keyword evidence="2" id="KW-1185">Reference proteome</keyword>
<evidence type="ECO:0000313" key="2">
    <source>
        <dbReference type="Proteomes" id="UP000225358"/>
    </source>
</evidence>
<accession>A0A1D7XFJ7</accession>
<gene>
    <name evidence="1" type="ORF">ESCO13_00245</name>
</gene>